<proteinExistence type="predicted"/>
<evidence type="ECO:0000256" key="1">
    <source>
        <dbReference type="ARBA" id="ARBA00004613"/>
    </source>
</evidence>
<organism evidence="6">
    <name type="scientific">Liphistius sp. SGP-2016</name>
    <dbReference type="NCBI Taxonomy" id="1905180"/>
    <lineage>
        <taxon>Eukaryota</taxon>
        <taxon>Metazoa</taxon>
        <taxon>Ecdysozoa</taxon>
        <taxon>Arthropoda</taxon>
        <taxon>Chelicerata</taxon>
        <taxon>Arachnida</taxon>
        <taxon>Araneae</taxon>
        <taxon>Mesothelae</taxon>
        <taxon>Liphistiidae</taxon>
        <taxon>Liphistius</taxon>
    </lineage>
</organism>
<sequence>MKEIVILSVIAVLATVGHAAVRCKTQDECGETECCKDVFFNYALCKQRGSEGEPCMAEENYGKNINGEDLYHIMCPCLDGLKCQPESMYIDDNGKTVYVNPRCVKE</sequence>
<dbReference type="InterPro" id="IPR023569">
    <property type="entry name" value="Prokineticin_domain"/>
</dbReference>
<dbReference type="GO" id="GO:0005576">
    <property type="term" value="C:extracellular region"/>
    <property type="evidence" value="ECO:0007669"/>
    <property type="project" value="UniProtKB-SubCell"/>
</dbReference>
<evidence type="ECO:0000256" key="4">
    <source>
        <dbReference type="SAM" id="SignalP"/>
    </source>
</evidence>
<evidence type="ECO:0000256" key="2">
    <source>
        <dbReference type="ARBA" id="ARBA00022525"/>
    </source>
</evidence>
<name>A0A4Q8K7S6_9ARAC</name>
<dbReference type="AlphaFoldDB" id="A0A4Q8K7S6"/>
<feature type="signal peptide" evidence="4">
    <location>
        <begin position="1"/>
        <end position="19"/>
    </location>
</feature>
<dbReference type="Pfam" id="PF06607">
    <property type="entry name" value="Prokineticin"/>
    <property type="match status" value="1"/>
</dbReference>
<accession>A0A4Q8K7S6</accession>
<reference evidence="6" key="2">
    <citation type="submission" date="2019-05" db="EMBL/GenBank/DDBJ databases">
        <title>Unravelling the molecular evolution of spider venoms.</title>
        <authorList>
            <person name="Pineda S."/>
        </authorList>
    </citation>
    <scope>NUCLEOTIDE SEQUENCE</scope>
</reference>
<comment type="subcellular location">
    <subcellularLocation>
        <location evidence="1">Secreted</location>
    </subcellularLocation>
</comment>
<evidence type="ECO:0000259" key="5">
    <source>
        <dbReference type="Pfam" id="PF06607"/>
    </source>
</evidence>
<feature type="chain" id="PRO_5033444473" evidence="4">
    <location>
        <begin position="20"/>
        <end position="106"/>
    </location>
</feature>
<reference evidence="6" key="1">
    <citation type="submission" date="2017-05" db="EMBL/GenBank/DDBJ databases">
        <authorList>
            <person name="QRISCLOUD D."/>
        </authorList>
    </citation>
    <scope>NUCLEOTIDE SEQUENCE</scope>
</reference>
<dbReference type="EMBL" id="HAHL01000337">
    <property type="protein sequence ID" value="SNX35556.1"/>
    <property type="molecule type" value="Transcribed_RNA"/>
</dbReference>
<dbReference type="EMBL" id="HAHL01000313">
    <property type="protein sequence ID" value="SNX35431.1"/>
    <property type="molecule type" value="Transcribed_RNA"/>
</dbReference>
<evidence type="ECO:0000313" key="6">
    <source>
        <dbReference type="EMBL" id="SNX35556.1"/>
    </source>
</evidence>
<evidence type="ECO:0000256" key="3">
    <source>
        <dbReference type="ARBA" id="ARBA00023157"/>
    </source>
</evidence>
<feature type="domain" description="Prokineticin" evidence="5">
    <location>
        <begin position="1"/>
        <end position="85"/>
    </location>
</feature>
<protein>
    <submittedName>
        <fullName evidence="6">U88-Liphistoxin-Lsp1b_1</fullName>
    </submittedName>
</protein>
<keyword evidence="3" id="KW-1015">Disulfide bond</keyword>
<keyword evidence="2" id="KW-0964">Secreted</keyword>
<keyword evidence="4" id="KW-0732">Signal</keyword>
<dbReference type="Gene3D" id="2.10.80.10">
    <property type="entry name" value="Lipase, subunit A"/>
    <property type="match status" value="1"/>
</dbReference>